<keyword evidence="2" id="KW-1185">Reference proteome</keyword>
<gene>
    <name evidence="1" type="ORF">PoB_000124800</name>
</gene>
<protein>
    <submittedName>
        <fullName evidence="1">Uncharacterized protein</fullName>
    </submittedName>
</protein>
<name>A0AAV3XWW4_9GAST</name>
<organism evidence="1 2">
    <name type="scientific">Plakobranchus ocellatus</name>
    <dbReference type="NCBI Taxonomy" id="259542"/>
    <lineage>
        <taxon>Eukaryota</taxon>
        <taxon>Metazoa</taxon>
        <taxon>Spiralia</taxon>
        <taxon>Lophotrochozoa</taxon>
        <taxon>Mollusca</taxon>
        <taxon>Gastropoda</taxon>
        <taxon>Heterobranchia</taxon>
        <taxon>Euthyneura</taxon>
        <taxon>Panpulmonata</taxon>
        <taxon>Sacoglossa</taxon>
        <taxon>Placobranchoidea</taxon>
        <taxon>Plakobranchidae</taxon>
        <taxon>Plakobranchus</taxon>
    </lineage>
</organism>
<reference evidence="1 2" key="1">
    <citation type="journal article" date="2021" name="Elife">
        <title>Chloroplast acquisition without the gene transfer in kleptoplastic sea slugs, Plakobranchus ocellatus.</title>
        <authorList>
            <person name="Maeda T."/>
            <person name="Takahashi S."/>
            <person name="Yoshida T."/>
            <person name="Shimamura S."/>
            <person name="Takaki Y."/>
            <person name="Nagai Y."/>
            <person name="Toyoda A."/>
            <person name="Suzuki Y."/>
            <person name="Arimoto A."/>
            <person name="Ishii H."/>
            <person name="Satoh N."/>
            <person name="Nishiyama T."/>
            <person name="Hasebe M."/>
            <person name="Maruyama T."/>
            <person name="Minagawa J."/>
            <person name="Obokata J."/>
            <person name="Shigenobu S."/>
        </authorList>
    </citation>
    <scope>NUCLEOTIDE SEQUENCE [LARGE SCALE GENOMIC DNA]</scope>
</reference>
<accession>A0AAV3XWW4</accession>
<sequence length="100" mass="11142">MVASIQQYPEWVFVACKVYPTHPTTTCLAPSRLSSYSSTVGRGNTQDVSHPPNNHLSSTITAVSIQQYSRPWKHTRCVPPNNHLSSTIIAVSMQQYSRPL</sequence>
<comment type="caution">
    <text evidence="1">The sequence shown here is derived from an EMBL/GenBank/DDBJ whole genome shotgun (WGS) entry which is preliminary data.</text>
</comment>
<dbReference type="EMBL" id="BLXT01000154">
    <property type="protein sequence ID" value="GFN74742.1"/>
    <property type="molecule type" value="Genomic_DNA"/>
</dbReference>
<dbReference type="Proteomes" id="UP000735302">
    <property type="component" value="Unassembled WGS sequence"/>
</dbReference>
<evidence type="ECO:0000313" key="1">
    <source>
        <dbReference type="EMBL" id="GFN74742.1"/>
    </source>
</evidence>
<proteinExistence type="predicted"/>
<dbReference type="AlphaFoldDB" id="A0AAV3XWW4"/>
<evidence type="ECO:0000313" key="2">
    <source>
        <dbReference type="Proteomes" id="UP000735302"/>
    </source>
</evidence>